<dbReference type="RefSeq" id="WP_067334226.1">
    <property type="nucleotide sequence ID" value="NZ_LZNA01000005.1"/>
</dbReference>
<dbReference type="Gene3D" id="1.10.8.400">
    <property type="entry name" value="Enoyl acyl carrier protein reductase"/>
    <property type="match status" value="1"/>
</dbReference>
<feature type="binding site" evidence="11">
    <location>
        <position position="95"/>
    </location>
    <ligand>
        <name>substrate</name>
    </ligand>
</feature>
<keyword evidence="15" id="KW-1185">Reference proteome</keyword>
<feature type="binding site" evidence="12">
    <location>
        <begin position="63"/>
        <end position="64"/>
    </location>
    <ligand>
        <name>NAD(+)</name>
        <dbReference type="ChEBI" id="CHEBI:57540"/>
    </ligand>
</feature>
<keyword evidence="8 9" id="KW-0275">Fatty acid biosynthesis</keyword>
<dbReference type="PANTHER" id="PTHR43159:SF2">
    <property type="entry name" value="ENOYL-[ACYL-CARRIER-PROTEIN] REDUCTASE [NADH], CHLOROPLASTIC"/>
    <property type="match status" value="1"/>
</dbReference>
<accession>A0A1B8QL97</accession>
<dbReference type="CDD" id="cd05372">
    <property type="entry name" value="ENR_SDR"/>
    <property type="match status" value="1"/>
</dbReference>
<name>A0A1B8QL97_9GAMM</name>
<evidence type="ECO:0000256" key="8">
    <source>
        <dbReference type="ARBA" id="ARBA00023160"/>
    </source>
</evidence>
<dbReference type="SUPFAM" id="SSF51735">
    <property type="entry name" value="NAD(P)-binding Rossmann-fold domains"/>
    <property type="match status" value="1"/>
</dbReference>
<sequence>MLLQGKRFVVTGVASKLSIAWGIAEALHREGAALILTYPNDKIKKRVEMAAQAFGAERVLACDVSSDAQIAECFAQVAAHWSDGIDGVVHAIGFAPAEQLDGDFADVTTRDGFAIAHDISSYSLIALAKASRELLAKRQGSLLTLTYLGSTQVLPNYNVMGLAKASLEASVRYLASAMGAQGIRVNAISAGPIRTLAASGIKSFRKMLDANAKIAPLQRNVSIEEVGNAAVFLLSPWASGITGEILFVDGGFHTVALSESLLLADDSPADSTGSSASF</sequence>
<feature type="site" description="Involved in acyl-ACP binding" evidence="13">
    <location>
        <position position="206"/>
    </location>
</feature>
<comment type="caution">
    <text evidence="14">The sequence shown here is derived from an EMBL/GenBank/DDBJ whole genome shotgun (WGS) entry which is preliminary data.</text>
</comment>
<evidence type="ECO:0000256" key="12">
    <source>
        <dbReference type="PIRSR" id="PIRSR000094-3"/>
    </source>
</evidence>
<dbReference type="PANTHER" id="PTHR43159">
    <property type="entry name" value="ENOYL-[ACYL-CARRIER-PROTEIN] REDUCTASE"/>
    <property type="match status" value="1"/>
</dbReference>
<dbReference type="Pfam" id="PF13561">
    <property type="entry name" value="adh_short_C2"/>
    <property type="match status" value="1"/>
</dbReference>
<comment type="pathway">
    <text evidence="1">Lipid metabolism; fatty acid biosynthesis.</text>
</comment>
<feature type="binding site" evidence="12">
    <location>
        <begin position="193"/>
        <end position="197"/>
    </location>
    <ligand>
        <name>NAD(+)</name>
        <dbReference type="ChEBI" id="CHEBI:57540"/>
    </ligand>
</feature>
<dbReference type="EC" id="1.3.1.9" evidence="9"/>
<dbReference type="Proteomes" id="UP000092616">
    <property type="component" value="Unassembled WGS sequence"/>
</dbReference>
<reference evidence="14 15" key="1">
    <citation type="submission" date="2016-06" db="EMBL/GenBank/DDBJ databases">
        <title>Draft genome of Moraxella atlantae CCUG 59586.</title>
        <authorList>
            <person name="Salva-Serra F."/>
            <person name="Engstrom-Jakobsson H."/>
            <person name="Thorell K."/>
            <person name="Gonzales-Siles L."/>
            <person name="Karlsson R."/>
            <person name="Boulund F."/>
            <person name="Engstrand L."/>
            <person name="Kristiansson E."/>
            <person name="Moore E."/>
        </authorList>
    </citation>
    <scope>NUCLEOTIDE SEQUENCE [LARGE SCALE GENOMIC DNA]</scope>
    <source>
        <strain evidence="14 15">CCUG 59586</strain>
    </source>
</reference>
<dbReference type="UniPathway" id="UPA00094"/>
<protein>
    <recommendedName>
        <fullName evidence="9">Enoyl-[acyl-carrier-protein] reductase [NADH]</fullName>
        <ecNumber evidence="9">1.3.1.9</ecNumber>
    </recommendedName>
</protein>
<keyword evidence="4" id="KW-0276">Fatty acid metabolism</keyword>
<evidence type="ECO:0000256" key="9">
    <source>
        <dbReference type="PIRNR" id="PIRNR000094"/>
    </source>
</evidence>
<organism evidence="14 15">
    <name type="scientific">Faucicola atlantae</name>
    <dbReference type="NCBI Taxonomy" id="34059"/>
    <lineage>
        <taxon>Bacteria</taxon>
        <taxon>Pseudomonadati</taxon>
        <taxon>Pseudomonadota</taxon>
        <taxon>Gammaproteobacteria</taxon>
        <taxon>Moraxellales</taxon>
        <taxon>Moraxellaceae</taxon>
        <taxon>Faucicola</taxon>
    </lineage>
</organism>
<feature type="binding site" evidence="12">
    <location>
        <position position="164"/>
    </location>
    <ligand>
        <name>NAD(+)</name>
        <dbReference type="ChEBI" id="CHEBI:57540"/>
    </ligand>
</feature>
<dbReference type="FunFam" id="3.40.50.720:FF:000054">
    <property type="entry name" value="Enoyl-[acyl-carrier-protein] reductase [NADH]"/>
    <property type="match status" value="1"/>
</dbReference>
<dbReference type="InterPro" id="IPR036291">
    <property type="entry name" value="NAD(P)-bd_dom_sf"/>
</dbReference>
<dbReference type="AlphaFoldDB" id="A0A1B8QL97"/>
<keyword evidence="7" id="KW-0443">Lipid metabolism</keyword>
<comment type="catalytic activity">
    <reaction evidence="9">
        <text>a 2,3-saturated acyl-[ACP] + NAD(+) = a (2E)-enoyl-[ACP] + NADH + H(+)</text>
        <dbReference type="Rhea" id="RHEA:10240"/>
        <dbReference type="Rhea" id="RHEA-COMP:9925"/>
        <dbReference type="Rhea" id="RHEA-COMP:9926"/>
        <dbReference type="ChEBI" id="CHEBI:15378"/>
        <dbReference type="ChEBI" id="CHEBI:57540"/>
        <dbReference type="ChEBI" id="CHEBI:57945"/>
        <dbReference type="ChEBI" id="CHEBI:78784"/>
        <dbReference type="ChEBI" id="CHEBI:78785"/>
        <dbReference type="EC" id="1.3.1.9"/>
    </reaction>
</comment>
<feature type="binding site" evidence="12">
    <location>
        <position position="92"/>
    </location>
    <ligand>
        <name>NAD(+)</name>
        <dbReference type="ChEBI" id="CHEBI:57540"/>
    </ligand>
</feature>
<dbReference type="EMBL" id="LZNA01000005">
    <property type="protein sequence ID" value="OBX84374.1"/>
    <property type="molecule type" value="Genomic_DNA"/>
</dbReference>
<feature type="binding site" evidence="12">
    <location>
        <position position="12"/>
    </location>
    <ligand>
        <name>NAD(+)</name>
        <dbReference type="ChEBI" id="CHEBI:57540"/>
    </ligand>
</feature>
<evidence type="ECO:0000313" key="14">
    <source>
        <dbReference type="EMBL" id="OBX84374.1"/>
    </source>
</evidence>
<evidence type="ECO:0000256" key="1">
    <source>
        <dbReference type="ARBA" id="ARBA00005194"/>
    </source>
</evidence>
<evidence type="ECO:0000256" key="13">
    <source>
        <dbReference type="PIRSR" id="PIRSR000094-4"/>
    </source>
</evidence>
<feature type="site" description="Involved in acyl-ACP binding" evidence="13">
    <location>
        <position position="205"/>
    </location>
</feature>
<evidence type="ECO:0000256" key="2">
    <source>
        <dbReference type="ARBA" id="ARBA00009233"/>
    </source>
</evidence>
<gene>
    <name evidence="14" type="ORF">A9306_03255</name>
</gene>
<feature type="site" description="Involved in acyl-ACP binding" evidence="13">
    <location>
        <position position="202"/>
    </location>
</feature>
<evidence type="ECO:0000256" key="6">
    <source>
        <dbReference type="ARBA" id="ARBA00023027"/>
    </source>
</evidence>
<evidence type="ECO:0000256" key="5">
    <source>
        <dbReference type="ARBA" id="ARBA00023002"/>
    </source>
</evidence>
<dbReference type="InterPro" id="IPR002347">
    <property type="entry name" value="SDR_fam"/>
</dbReference>
<evidence type="ECO:0000256" key="10">
    <source>
        <dbReference type="PIRSR" id="PIRSR000094-1"/>
    </source>
</evidence>
<evidence type="ECO:0000256" key="7">
    <source>
        <dbReference type="ARBA" id="ARBA00023098"/>
    </source>
</evidence>
<keyword evidence="5 9" id="KW-0560">Oxidoreductase</keyword>
<dbReference type="GO" id="GO:0004318">
    <property type="term" value="F:enoyl-[acyl-carrier-protein] reductase (NADH) activity"/>
    <property type="evidence" value="ECO:0007669"/>
    <property type="project" value="UniProtKB-EC"/>
</dbReference>
<evidence type="ECO:0000256" key="11">
    <source>
        <dbReference type="PIRSR" id="PIRSR000094-2"/>
    </source>
</evidence>
<feature type="active site" description="Proton acceptor" evidence="10">
    <location>
        <position position="147"/>
    </location>
</feature>
<dbReference type="Gene3D" id="3.40.50.720">
    <property type="entry name" value="NAD(P)-binding Rossmann-like Domain"/>
    <property type="match status" value="1"/>
</dbReference>
<dbReference type="PRINTS" id="PR00081">
    <property type="entry name" value="GDHRDH"/>
</dbReference>
<dbReference type="GO" id="GO:0006633">
    <property type="term" value="P:fatty acid biosynthetic process"/>
    <property type="evidence" value="ECO:0007669"/>
    <property type="project" value="UniProtKB-UniPathway"/>
</dbReference>
<evidence type="ECO:0000256" key="4">
    <source>
        <dbReference type="ARBA" id="ARBA00022832"/>
    </source>
</evidence>
<dbReference type="PIRSF" id="PIRSF000094">
    <property type="entry name" value="Enoyl-ACP_rdct"/>
    <property type="match status" value="1"/>
</dbReference>
<feature type="active site" description="Proton acceptor" evidence="10">
    <location>
        <position position="157"/>
    </location>
</feature>
<evidence type="ECO:0000256" key="3">
    <source>
        <dbReference type="ARBA" id="ARBA00022516"/>
    </source>
</evidence>
<dbReference type="FunFam" id="1.10.8.400:FF:000001">
    <property type="entry name" value="Enoyl-[acyl-carrier-protein] reductase [NADH]"/>
    <property type="match status" value="1"/>
</dbReference>
<evidence type="ECO:0000313" key="15">
    <source>
        <dbReference type="Proteomes" id="UP000092616"/>
    </source>
</evidence>
<comment type="similarity">
    <text evidence="2 9">Belongs to the short-chain dehydrogenases/reductases (SDR) family. FabI subfamily.</text>
</comment>
<dbReference type="InterPro" id="IPR014358">
    <property type="entry name" value="Enoyl-ACP_Rdtase_NADH"/>
</dbReference>
<keyword evidence="3 9" id="KW-0444">Lipid biosynthesis</keyword>
<feature type="binding site" evidence="12">
    <location>
        <begin position="18"/>
        <end position="19"/>
    </location>
    <ligand>
        <name>NAD(+)</name>
        <dbReference type="ChEBI" id="CHEBI:57540"/>
    </ligand>
</feature>
<keyword evidence="6 9" id="KW-0520">NAD</keyword>
<proteinExistence type="inferred from homology"/>